<dbReference type="Proteomes" id="UP000812966">
    <property type="component" value="Unassembled WGS sequence"/>
</dbReference>
<comment type="similarity">
    <text evidence="1">Belongs to the TfdA dioxygenase family.</text>
</comment>
<accession>A0A8K0JF71</accession>
<evidence type="ECO:0000313" key="9">
    <source>
        <dbReference type="Proteomes" id="UP000812966"/>
    </source>
</evidence>
<dbReference type="InterPro" id="IPR051323">
    <property type="entry name" value="AtsK-like"/>
</dbReference>
<feature type="region of interest" description="Disordered" evidence="6">
    <location>
        <begin position="239"/>
        <end position="260"/>
    </location>
</feature>
<evidence type="ECO:0000256" key="5">
    <source>
        <dbReference type="ARBA" id="ARBA00023004"/>
    </source>
</evidence>
<dbReference type="EMBL" id="JABELV010000195">
    <property type="protein sequence ID" value="KAG7528254.1"/>
    <property type="molecule type" value="Genomic_DNA"/>
</dbReference>
<evidence type="ECO:0000256" key="2">
    <source>
        <dbReference type="ARBA" id="ARBA00022723"/>
    </source>
</evidence>
<gene>
    <name evidence="8" type="ORF">FFLO_06286</name>
</gene>
<dbReference type="SUPFAM" id="SSF51197">
    <property type="entry name" value="Clavaminate synthase-like"/>
    <property type="match status" value="1"/>
</dbReference>
<sequence length="370" mass="41315">MPIATQQQPKSTIDSLKSALKETVISDTSSAITSQAADSSELTDKYSNFAATPATGTEFRAFSTDGKPTLSIREVLEDEQKLAQLGKLVSERGVVFFRDAVISPEEQISLVDKLGKLGGKPADSGLHIHPLTLEGGKYGDEISVISNEFVFDSKFERPKRLRVKGDTLWHSDVTFETKPSDYATLQIRTFPAVGGDTLWASAYEAYDRLSPYYQKFLEGLTAFHSAPFFVEQAKNKGVPVRENRGSPDNKGQHLTNSHPVIRTNPVTGWKGLFVNRGFTKKINELNQDESDHLLEFLFAHVASNHDLQARFRWEPNNLAIWDNRSAFHAATYDLGDDVRIGTRSVSVGEKPYFDPESKSRREDLDSRNKV</sequence>
<feature type="domain" description="TauD/TfdA-like" evidence="7">
    <location>
        <begin position="66"/>
        <end position="339"/>
    </location>
</feature>
<feature type="compositionally biased region" description="Basic and acidic residues" evidence="6">
    <location>
        <begin position="351"/>
        <end position="370"/>
    </location>
</feature>
<dbReference type="InterPro" id="IPR003819">
    <property type="entry name" value="TauD/TfdA-like"/>
</dbReference>
<dbReference type="InterPro" id="IPR042098">
    <property type="entry name" value="TauD-like_sf"/>
</dbReference>
<organism evidence="8 9">
    <name type="scientific">Filobasidium floriforme</name>
    <dbReference type="NCBI Taxonomy" id="5210"/>
    <lineage>
        <taxon>Eukaryota</taxon>
        <taxon>Fungi</taxon>
        <taxon>Dikarya</taxon>
        <taxon>Basidiomycota</taxon>
        <taxon>Agaricomycotina</taxon>
        <taxon>Tremellomycetes</taxon>
        <taxon>Filobasidiales</taxon>
        <taxon>Filobasidiaceae</taxon>
        <taxon>Filobasidium</taxon>
    </lineage>
</organism>
<feature type="compositionally biased region" description="Basic and acidic residues" evidence="6">
    <location>
        <begin position="239"/>
        <end position="251"/>
    </location>
</feature>
<evidence type="ECO:0000256" key="3">
    <source>
        <dbReference type="ARBA" id="ARBA00022964"/>
    </source>
</evidence>
<dbReference type="GO" id="GO:0016706">
    <property type="term" value="F:2-oxoglutarate-dependent dioxygenase activity"/>
    <property type="evidence" value="ECO:0007669"/>
    <property type="project" value="TreeGrafter"/>
</dbReference>
<keyword evidence="4" id="KW-0560">Oxidoreductase</keyword>
<dbReference type="Gene3D" id="3.60.130.10">
    <property type="entry name" value="Clavaminate synthase-like"/>
    <property type="match status" value="1"/>
</dbReference>
<evidence type="ECO:0000259" key="7">
    <source>
        <dbReference type="Pfam" id="PF02668"/>
    </source>
</evidence>
<evidence type="ECO:0000313" key="8">
    <source>
        <dbReference type="EMBL" id="KAG7528254.1"/>
    </source>
</evidence>
<evidence type="ECO:0000256" key="6">
    <source>
        <dbReference type="SAM" id="MobiDB-lite"/>
    </source>
</evidence>
<dbReference type="OrthoDB" id="10257314at2759"/>
<evidence type="ECO:0000256" key="1">
    <source>
        <dbReference type="ARBA" id="ARBA00005896"/>
    </source>
</evidence>
<keyword evidence="2" id="KW-0479">Metal-binding</keyword>
<feature type="region of interest" description="Disordered" evidence="6">
    <location>
        <begin position="349"/>
        <end position="370"/>
    </location>
</feature>
<protein>
    <recommendedName>
        <fullName evidence="7">TauD/TfdA-like domain-containing protein</fullName>
    </recommendedName>
</protein>
<keyword evidence="5" id="KW-0408">Iron</keyword>
<dbReference type="GO" id="GO:0046872">
    <property type="term" value="F:metal ion binding"/>
    <property type="evidence" value="ECO:0007669"/>
    <property type="project" value="UniProtKB-KW"/>
</dbReference>
<keyword evidence="9" id="KW-1185">Reference proteome</keyword>
<proteinExistence type="inferred from homology"/>
<keyword evidence="3" id="KW-0223">Dioxygenase</keyword>
<dbReference type="GO" id="GO:0005737">
    <property type="term" value="C:cytoplasm"/>
    <property type="evidence" value="ECO:0007669"/>
    <property type="project" value="TreeGrafter"/>
</dbReference>
<dbReference type="Pfam" id="PF02668">
    <property type="entry name" value="TauD"/>
    <property type="match status" value="1"/>
</dbReference>
<name>A0A8K0JF71_9TREE</name>
<dbReference type="PANTHER" id="PTHR30468">
    <property type="entry name" value="ALPHA-KETOGLUTARATE-DEPENDENT SULFONATE DIOXYGENASE"/>
    <property type="match status" value="1"/>
</dbReference>
<reference evidence="8" key="1">
    <citation type="submission" date="2020-04" db="EMBL/GenBank/DDBJ databases">
        <title>Analysis of mating type loci in Filobasidium floriforme.</title>
        <authorList>
            <person name="Nowrousian M."/>
        </authorList>
    </citation>
    <scope>NUCLEOTIDE SEQUENCE</scope>
    <source>
        <strain evidence="8">CBS 6242</strain>
    </source>
</reference>
<dbReference type="AlphaFoldDB" id="A0A8K0JF71"/>
<comment type="caution">
    <text evidence="8">The sequence shown here is derived from an EMBL/GenBank/DDBJ whole genome shotgun (WGS) entry which is preliminary data.</text>
</comment>
<evidence type="ECO:0000256" key="4">
    <source>
        <dbReference type="ARBA" id="ARBA00023002"/>
    </source>
</evidence>
<dbReference type="PANTHER" id="PTHR30468:SF10">
    <property type="entry name" value="TAUD_TFDA-LIKE DOMAIN-CONTAINING PROTEIN"/>
    <property type="match status" value="1"/>
</dbReference>